<comment type="caution">
    <text evidence="3">The sequence shown here is derived from an EMBL/GenBank/DDBJ whole genome shotgun (WGS) entry which is preliminary data.</text>
</comment>
<feature type="transmembrane region" description="Helical" evidence="1">
    <location>
        <begin position="277"/>
        <end position="295"/>
    </location>
</feature>
<feature type="transmembrane region" description="Helical" evidence="1">
    <location>
        <begin position="307"/>
        <end position="332"/>
    </location>
</feature>
<dbReference type="InterPro" id="IPR002656">
    <property type="entry name" value="Acyl_transf_3_dom"/>
</dbReference>
<accession>A0ABU5YS19</accession>
<feature type="transmembrane region" description="Helical" evidence="1">
    <location>
        <begin position="65"/>
        <end position="85"/>
    </location>
</feature>
<sequence length="393" mass="43190">MHPSPGALARSRRRQSSPERAFTGYDRFTAMSRFGALDGLRALSVIAVVWHHTSGVPGPAIATKGYLGVDFFFAISGFLITTLLVRESAATGGISLSRFYARRALRIFPLYYATLLLYVVLVLATQRHTPEGQRFLHHLPAYATYTSNWFVHLEHGATETFYFAWSLATEEQFYVLWPPLLVVALSISRRRVWAPLLVLAVLITASQAAGVITDTSKLPGAIVSSLSLPILVGAAAALVVSTPQGFARVATVLGRAWSAPVCATALLCALAVDTPSAITQCLMVCLVVALCLLERTPLHPVLQWRPLQFIGVISYGVYLLHMLCANIVFRLIAHEHSVPVFAATLALSTAAAYFSFRFFETPLLRIKRRFESAGQRRGDELSRISPIHPRTDR</sequence>
<feature type="transmembrane region" description="Helical" evidence="1">
    <location>
        <begin position="218"/>
        <end position="240"/>
    </location>
</feature>
<feature type="domain" description="Acyltransferase 3" evidence="2">
    <location>
        <begin position="36"/>
        <end position="354"/>
    </location>
</feature>
<feature type="transmembrane region" description="Helical" evidence="1">
    <location>
        <begin position="162"/>
        <end position="185"/>
    </location>
</feature>
<dbReference type="Proteomes" id="UP001299283">
    <property type="component" value="Unassembled WGS sequence"/>
</dbReference>
<dbReference type="GO" id="GO:0016746">
    <property type="term" value="F:acyltransferase activity"/>
    <property type="evidence" value="ECO:0007669"/>
    <property type="project" value="UniProtKB-KW"/>
</dbReference>
<keyword evidence="3" id="KW-0808">Transferase</keyword>
<dbReference type="EC" id="2.3.-.-" evidence="3"/>
<keyword evidence="3" id="KW-0012">Acyltransferase</keyword>
<dbReference type="RefSeq" id="WP_225399343.1">
    <property type="nucleotide sequence ID" value="NZ_JAYJJQ010000001.1"/>
</dbReference>
<keyword evidence="1" id="KW-0812">Transmembrane</keyword>
<evidence type="ECO:0000313" key="4">
    <source>
        <dbReference type="Proteomes" id="UP001299283"/>
    </source>
</evidence>
<dbReference type="PANTHER" id="PTHR23028">
    <property type="entry name" value="ACETYLTRANSFERASE"/>
    <property type="match status" value="1"/>
</dbReference>
<feature type="transmembrane region" description="Helical" evidence="1">
    <location>
        <begin position="105"/>
        <end position="124"/>
    </location>
</feature>
<proteinExistence type="predicted"/>
<feature type="transmembrane region" description="Helical" evidence="1">
    <location>
        <begin position="252"/>
        <end position="271"/>
    </location>
</feature>
<organism evidence="3 4">
    <name type="scientific">[Mycobacterium] vasticus</name>
    <dbReference type="NCBI Taxonomy" id="2875777"/>
    <lineage>
        <taxon>Bacteria</taxon>
        <taxon>Bacillati</taxon>
        <taxon>Actinomycetota</taxon>
        <taxon>Actinomycetes</taxon>
        <taxon>Mycobacteriales</taxon>
        <taxon>Mycobacteriaceae</taxon>
        <taxon>Mycolicibacter</taxon>
    </lineage>
</organism>
<feature type="transmembrane region" description="Helical" evidence="1">
    <location>
        <begin position="338"/>
        <end position="359"/>
    </location>
</feature>
<evidence type="ECO:0000256" key="1">
    <source>
        <dbReference type="SAM" id="Phobius"/>
    </source>
</evidence>
<keyword evidence="1" id="KW-1133">Transmembrane helix</keyword>
<gene>
    <name evidence="3" type="ORF">K5L39_01115</name>
</gene>
<dbReference type="EMBL" id="JAYJJQ010000001">
    <property type="protein sequence ID" value="MEB3067777.1"/>
    <property type="molecule type" value="Genomic_DNA"/>
</dbReference>
<protein>
    <submittedName>
        <fullName evidence="3">Acyltransferase</fullName>
        <ecNumber evidence="3">2.3.-.-</ecNumber>
    </submittedName>
</protein>
<dbReference type="InterPro" id="IPR050879">
    <property type="entry name" value="Acyltransferase_3"/>
</dbReference>
<reference evidence="3 4" key="1">
    <citation type="submission" date="2023-12" db="EMBL/GenBank/DDBJ databases">
        <title>Description of new species of Mycobacterium terrae complex isolated from sewage at the Sao Paulo Zoological Park Foundation in Brazil.</title>
        <authorList>
            <person name="Romagnoli C.L."/>
            <person name="Conceicao E.C."/>
            <person name="Machado E."/>
            <person name="Barreto L.B.P.F."/>
            <person name="Sharma A."/>
            <person name="Silva N.M."/>
            <person name="Marques L.E."/>
            <person name="Juliana M.A."/>
            <person name="Lourenco M.C.S."/>
            <person name="Digiampietri L.A."/>
            <person name="Suffys P.N."/>
            <person name="Viana-Niero C."/>
        </authorList>
    </citation>
    <scope>NUCLEOTIDE SEQUENCE [LARGE SCALE GENOMIC DNA]</scope>
    <source>
        <strain evidence="3 4">MYC017</strain>
    </source>
</reference>
<feature type="transmembrane region" description="Helical" evidence="1">
    <location>
        <begin position="192"/>
        <end position="212"/>
    </location>
</feature>
<name>A0ABU5YS19_9MYCO</name>
<evidence type="ECO:0000313" key="3">
    <source>
        <dbReference type="EMBL" id="MEB3067777.1"/>
    </source>
</evidence>
<keyword evidence="4" id="KW-1185">Reference proteome</keyword>
<dbReference type="Pfam" id="PF01757">
    <property type="entry name" value="Acyl_transf_3"/>
    <property type="match status" value="1"/>
</dbReference>
<evidence type="ECO:0000259" key="2">
    <source>
        <dbReference type="Pfam" id="PF01757"/>
    </source>
</evidence>
<keyword evidence="1" id="KW-0472">Membrane</keyword>
<dbReference type="PANTHER" id="PTHR23028:SF53">
    <property type="entry name" value="ACYL_TRANSF_3 DOMAIN-CONTAINING PROTEIN"/>
    <property type="match status" value="1"/>
</dbReference>